<feature type="region of interest" description="Disordered" evidence="1">
    <location>
        <begin position="639"/>
        <end position="668"/>
    </location>
</feature>
<gene>
    <name evidence="2" type="ORF">WG66_8727</name>
</gene>
<feature type="compositionally biased region" description="Basic and acidic residues" evidence="1">
    <location>
        <begin position="417"/>
        <end position="426"/>
    </location>
</feature>
<feature type="compositionally biased region" description="Low complexity" evidence="1">
    <location>
        <begin position="591"/>
        <end position="600"/>
    </location>
</feature>
<proteinExistence type="predicted"/>
<feature type="compositionally biased region" description="Polar residues" evidence="1">
    <location>
        <begin position="283"/>
        <end position="295"/>
    </location>
</feature>
<reference evidence="2 3" key="1">
    <citation type="submission" date="2015-12" db="EMBL/GenBank/DDBJ databases">
        <title>Draft genome sequence of Moniliophthora roreri, the causal agent of frosty pod rot of cacao.</title>
        <authorList>
            <person name="Aime M.C."/>
            <person name="Diaz-Valderrama J.R."/>
            <person name="Kijpornyongpan T."/>
            <person name="Phillips-Mora W."/>
        </authorList>
    </citation>
    <scope>NUCLEOTIDE SEQUENCE [LARGE SCALE GENOMIC DNA]</scope>
    <source>
        <strain evidence="2 3">MCA 2952</strain>
    </source>
</reference>
<feature type="region of interest" description="Disordered" evidence="1">
    <location>
        <begin position="582"/>
        <end position="624"/>
    </location>
</feature>
<feature type="region of interest" description="Disordered" evidence="1">
    <location>
        <begin position="524"/>
        <end position="570"/>
    </location>
</feature>
<feature type="region of interest" description="Disordered" evidence="1">
    <location>
        <begin position="1"/>
        <end position="31"/>
    </location>
</feature>
<accession>A0A0W0FR24</accession>
<comment type="caution">
    <text evidence="2">The sequence shown here is derived from an EMBL/GenBank/DDBJ whole genome shotgun (WGS) entry which is preliminary data.</text>
</comment>
<feature type="compositionally biased region" description="Low complexity" evidence="1">
    <location>
        <begin position="458"/>
        <end position="472"/>
    </location>
</feature>
<evidence type="ECO:0000313" key="3">
    <source>
        <dbReference type="Proteomes" id="UP000054988"/>
    </source>
</evidence>
<feature type="region of interest" description="Disordered" evidence="1">
    <location>
        <begin position="193"/>
        <end position="299"/>
    </location>
</feature>
<feature type="compositionally biased region" description="Low complexity" evidence="1">
    <location>
        <begin position="639"/>
        <end position="650"/>
    </location>
</feature>
<organism evidence="2 3">
    <name type="scientific">Moniliophthora roreri</name>
    <name type="common">Frosty pod rot fungus</name>
    <name type="synonym">Monilia roreri</name>
    <dbReference type="NCBI Taxonomy" id="221103"/>
    <lineage>
        <taxon>Eukaryota</taxon>
        <taxon>Fungi</taxon>
        <taxon>Dikarya</taxon>
        <taxon>Basidiomycota</taxon>
        <taxon>Agaricomycotina</taxon>
        <taxon>Agaricomycetes</taxon>
        <taxon>Agaricomycetidae</taxon>
        <taxon>Agaricales</taxon>
        <taxon>Marasmiineae</taxon>
        <taxon>Marasmiaceae</taxon>
        <taxon>Moniliophthora</taxon>
    </lineage>
</organism>
<evidence type="ECO:0000256" key="1">
    <source>
        <dbReference type="SAM" id="MobiDB-lite"/>
    </source>
</evidence>
<name>A0A0W0FR24_MONRR</name>
<feature type="region of interest" description="Disordered" evidence="1">
    <location>
        <begin position="696"/>
        <end position="733"/>
    </location>
</feature>
<dbReference type="AlphaFoldDB" id="A0A0W0FR24"/>
<sequence length="861" mass="95281">MQEQLSSVPIANSDEESQRQVRVDYDRASSPDYTLQYPDIESPINAGPETSPGLPSSPVAFLRDLYTRFASSLQPIDLTTALESITKFEYLANEALSVSQAARICVEGLIRANEAREATWNEFKAELEGYLEQQVSSADDDIDMSDSTQSATDDEDRLQAEENIQLQQLKETEESARQDRALGEEKIFEARQGRERVRREKKEEAERKRKDAEEQRQLAKEQERLRKEERAAQVEEQCKAAERSAKEEQRRRAAAEAQRALEAKREQQQITINEGHRRGLDIQSKQVQDSETLRSSPAAESGLVRIRALTSISNGERLSSPRPPDPDSSMLISESPCISERASRIQKPEIPARSSSGEREPIHFSITTIKTSASKTLSLPLDAESLSPIPIPATALPLRSVNPVAERTLFPIFAEPNKQKKDREVELDPEATLPSSPHLHLDNGVSPTSTPLREERGSSIAAMRSESSSPSPLIYPVNAGTGDLGHPLEFELVIEDVPASVLEGLDLATTPPNTIANESLNLATATSTSTPIPHGQDPNSQMSQSQSTEDGPSPAPDDLNHYSPPHVSLPQPEIQAENLTSPSMSTSLKPAATAAAVTDAQPTHTRTQGDEQDSGFQPQSVPEHGRDMKIVPVSSIDSPLSLLQPQPQSSGNSTSTPHAPTQSDGQLQRSVDLDHNWTPATEQISIPYTTHIHTRNSNFQSSVPSQPEHDQGDPSPKPKPRNQSQALIKPPRCIPEVYDEDLCGLKLSSRLSSPPPDEASPQPGCSAMLSSPGTWKKRTREDDDERNSRRHSPPGDRQRARKPCSKYERRRDRGRTVPQSQQQWFPESRSQIHDDTSAYHRNRDPRGGKEVQQLGDHVIEW</sequence>
<feature type="compositionally biased region" description="Basic and acidic residues" evidence="1">
    <location>
        <begin position="193"/>
        <end position="267"/>
    </location>
</feature>
<feature type="compositionally biased region" description="Polar residues" evidence="1">
    <location>
        <begin position="651"/>
        <end position="668"/>
    </location>
</feature>
<feature type="compositionally biased region" description="Basic and acidic residues" evidence="1">
    <location>
        <begin position="805"/>
        <end position="815"/>
    </location>
</feature>
<feature type="compositionally biased region" description="Polar residues" evidence="1">
    <location>
        <begin position="817"/>
        <end position="829"/>
    </location>
</feature>
<feature type="compositionally biased region" description="Basic and acidic residues" evidence="1">
    <location>
        <begin position="16"/>
        <end position="29"/>
    </location>
</feature>
<dbReference type="Proteomes" id="UP000054988">
    <property type="component" value="Unassembled WGS sequence"/>
</dbReference>
<feature type="compositionally biased region" description="Polar residues" evidence="1">
    <location>
        <begin position="537"/>
        <end position="550"/>
    </location>
</feature>
<feature type="region of interest" description="Disordered" evidence="1">
    <location>
        <begin position="416"/>
        <end position="474"/>
    </location>
</feature>
<feature type="compositionally biased region" description="Polar residues" evidence="1">
    <location>
        <begin position="1"/>
        <end position="10"/>
    </location>
</feature>
<feature type="region of interest" description="Disordered" evidence="1">
    <location>
        <begin position="747"/>
        <end position="861"/>
    </location>
</feature>
<evidence type="ECO:0000313" key="2">
    <source>
        <dbReference type="EMBL" id="KTB38722.1"/>
    </source>
</evidence>
<feature type="compositionally biased region" description="Polar residues" evidence="1">
    <location>
        <begin position="696"/>
        <end position="705"/>
    </location>
</feature>
<dbReference type="EMBL" id="LATX01001734">
    <property type="protein sequence ID" value="KTB38722.1"/>
    <property type="molecule type" value="Genomic_DNA"/>
</dbReference>
<feature type="region of interest" description="Disordered" evidence="1">
    <location>
        <begin position="136"/>
        <end position="156"/>
    </location>
</feature>
<feature type="compositionally biased region" description="Basic and acidic residues" evidence="1">
    <location>
        <begin position="830"/>
        <end position="849"/>
    </location>
</feature>
<protein>
    <submittedName>
        <fullName evidence="2">Uncharacterized protein</fullName>
    </submittedName>
</protein>
<feature type="region of interest" description="Disordered" evidence="1">
    <location>
        <begin position="337"/>
        <end position="358"/>
    </location>
</feature>